<keyword evidence="3" id="KW-0813">Transport</keyword>
<protein>
    <recommendedName>
        <fullName evidence="10">Peroxin-7</fullName>
    </recommendedName>
</protein>
<feature type="repeat" description="WD" evidence="11">
    <location>
        <begin position="76"/>
        <end position="117"/>
    </location>
</feature>
<evidence type="ECO:0000256" key="1">
    <source>
        <dbReference type="ARBA" id="ARBA00004253"/>
    </source>
</evidence>
<dbReference type="GO" id="GO:0005782">
    <property type="term" value="C:peroxisomal matrix"/>
    <property type="evidence" value="ECO:0007669"/>
    <property type="project" value="UniProtKB-SubCell"/>
</dbReference>
<evidence type="ECO:0000256" key="5">
    <source>
        <dbReference type="ARBA" id="ARBA00022574"/>
    </source>
</evidence>
<sequence length="329" mass="36766">MEGAQSVQPLEELVFEQSGVHNLKEIQPIFSVREHTNSVDTLAVNPSKKSEFITGSHDKTMKLWDLNKPQKSLLTLTGHTQGVWCVNYHPGGAQVVSASPEGVAKLWDVKAGKSTANLAVHTKRVYWATYNQAGTHVATCGSDRLLAYWDLRKTTAPVSVNNQSESVILSCDFFNDGQYIILTTLEGDASIVSLQDNMNIIKHETIETNQRSNIAYCSHVVRQEEGVFLIGSENKLVTKYKFDQKDLQLEKQGFFKGHSNSVRHVSVSPSATHLLSTCEDHSLRLWDYHSYEPKVIFSGHHDNVTGGAFVDENTAVSCSWDLTIKIWKF</sequence>
<feature type="repeat" description="WD" evidence="11">
    <location>
        <begin position="118"/>
        <end position="159"/>
    </location>
</feature>
<dbReference type="EMBL" id="RRYP01012067">
    <property type="protein sequence ID" value="TNV77348.1"/>
    <property type="molecule type" value="Genomic_DNA"/>
</dbReference>
<dbReference type="GO" id="GO:0016558">
    <property type="term" value="P:protein import into peroxisome matrix"/>
    <property type="evidence" value="ECO:0007669"/>
    <property type="project" value="InterPro"/>
</dbReference>
<dbReference type="GO" id="GO:0005829">
    <property type="term" value="C:cytosol"/>
    <property type="evidence" value="ECO:0007669"/>
    <property type="project" value="UniProtKB-SubCell"/>
</dbReference>
<dbReference type="PANTHER" id="PTHR46027:SF1">
    <property type="entry name" value="PEROXISOMAL TARGETING SIGNAL 2 RECEPTOR"/>
    <property type="match status" value="1"/>
</dbReference>
<dbReference type="GO" id="GO:0005053">
    <property type="term" value="F:peroxisome matrix targeting signal-2 binding"/>
    <property type="evidence" value="ECO:0007669"/>
    <property type="project" value="InterPro"/>
</dbReference>
<dbReference type="InterPro" id="IPR036322">
    <property type="entry name" value="WD40_repeat_dom_sf"/>
</dbReference>
<keyword evidence="6" id="KW-0677">Repeat</keyword>
<comment type="subcellular location">
    <subcellularLocation>
        <location evidence="2">Cytoplasm</location>
        <location evidence="2">Cytosol</location>
    </subcellularLocation>
    <subcellularLocation>
        <location evidence="1">Peroxisome matrix</location>
    </subcellularLocation>
</comment>
<dbReference type="InterPro" id="IPR015943">
    <property type="entry name" value="WD40/YVTN_repeat-like_dom_sf"/>
</dbReference>
<evidence type="ECO:0000313" key="12">
    <source>
        <dbReference type="EMBL" id="TNV77348.1"/>
    </source>
</evidence>
<dbReference type="InterPro" id="IPR044536">
    <property type="entry name" value="PEX7"/>
</dbReference>
<dbReference type="SUPFAM" id="SSF50978">
    <property type="entry name" value="WD40 repeat-like"/>
    <property type="match status" value="1"/>
</dbReference>
<accession>A0A8J8NL93</accession>
<feature type="repeat" description="WD" evidence="11">
    <location>
        <begin position="32"/>
        <end position="74"/>
    </location>
</feature>
<feature type="repeat" description="WD" evidence="11">
    <location>
        <begin position="297"/>
        <end position="329"/>
    </location>
</feature>
<dbReference type="PANTHER" id="PTHR46027">
    <property type="entry name" value="PEROXISOMAL TARGETING SIGNAL 2 RECEPTOR"/>
    <property type="match status" value="1"/>
</dbReference>
<keyword evidence="7" id="KW-0653">Protein transport</keyword>
<evidence type="ECO:0000256" key="7">
    <source>
        <dbReference type="ARBA" id="ARBA00022927"/>
    </source>
</evidence>
<dbReference type="Pfam" id="PF00400">
    <property type="entry name" value="WD40"/>
    <property type="match status" value="5"/>
</dbReference>
<keyword evidence="13" id="KW-1185">Reference proteome</keyword>
<dbReference type="PROSITE" id="PS50082">
    <property type="entry name" value="WD_REPEATS_2"/>
    <property type="match status" value="5"/>
</dbReference>
<feature type="repeat" description="WD" evidence="11">
    <location>
        <begin position="255"/>
        <end position="287"/>
    </location>
</feature>
<gene>
    <name evidence="12" type="ORF">FGO68_gene8611</name>
</gene>
<comment type="similarity">
    <text evidence="9">Belongs to the WD repeat peroxin-7 family.</text>
</comment>
<evidence type="ECO:0000256" key="3">
    <source>
        <dbReference type="ARBA" id="ARBA00022448"/>
    </source>
</evidence>
<evidence type="ECO:0000256" key="8">
    <source>
        <dbReference type="ARBA" id="ARBA00023140"/>
    </source>
</evidence>
<evidence type="ECO:0000256" key="11">
    <source>
        <dbReference type="PROSITE-ProRule" id="PRU00221"/>
    </source>
</evidence>
<keyword evidence="5 11" id="KW-0853">WD repeat</keyword>
<dbReference type="OrthoDB" id="7875889at2759"/>
<name>A0A8J8NL93_HALGN</name>
<keyword evidence="8" id="KW-0576">Peroxisome</keyword>
<dbReference type="InterPro" id="IPR001680">
    <property type="entry name" value="WD40_rpt"/>
</dbReference>
<dbReference type="Proteomes" id="UP000785679">
    <property type="component" value="Unassembled WGS sequence"/>
</dbReference>
<dbReference type="AlphaFoldDB" id="A0A8J8NL93"/>
<proteinExistence type="inferred from homology"/>
<dbReference type="SMART" id="SM00320">
    <property type="entry name" value="WD40"/>
    <property type="match status" value="6"/>
</dbReference>
<evidence type="ECO:0000256" key="4">
    <source>
        <dbReference type="ARBA" id="ARBA00022490"/>
    </source>
</evidence>
<evidence type="ECO:0000256" key="6">
    <source>
        <dbReference type="ARBA" id="ARBA00022737"/>
    </source>
</evidence>
<dbReference type="InterPro" id="IPR020472">
    <property type="entry name" value="WD40_PAC1"/>
</dbReference>
<evidence type="ECO:0000256" key="2">
    <source>
        <dbReference type="ARBA" id="ARBA00004514"/>
    </source>
</evidence>
<keyword evidence="4" id="KW-0963">Cytoplasm</keyword>
<dbReference type="PROSITE" id="PS50294">
    <property type="entry name" value="WD_REPEATS_REGION"/>
    <property type="match status" value="4"/>
</dbReference>
<evidence type="ECO:0000256" key="10">
    <source>
        <dbReference type="ARBA" id="ARBA00032565"/>
    </source>
</evidence>
<evidence type="ECO:0000313" key="13">
    <source>
        <dbReference type="Proteomes" id="UP000785679"/>
    </source>
</evidence>
<evidence type="ECO:0000256" key="9">
    <source>
        <dbReference type="ARBA" id="ARBA00024017"/>
    </source>
</evidence>
<dbReference type="PRINTS" id="PR00320">
    <property type="entry name" value="GPROTEINBRPT"/>
</dbReference>
<reference evidence="12" key="1">
    <citation type="submission" date="2019-06" db="EMBL/GenBank/DDBJ databases">
        <authorList>
            <person name="Zheng W."/>
        </authorList>
    </citation>
    <scope>NUCLEOTIDE SEQUENCE</scope>
    <source>
        <strain evidence="12">QDHG01</strain>
    </source>
</reference>
<dbReference type="Gene3D" id="2.130.10.10">
    <property type="entry name" value="YVTN repeat-like/Quinoprotein amine dehydrogenase"/>
    <property type="match status" value="2"/>
</dbReference>
<comment type="caution">
    <text evidence="12">The sequence shown here is derived from an EMBL/GenBank/DDBJ whole genome shotgun (WGS) entry which is preliminary data.</text>
</comment>
<organism evidence="12 13">
    <name type="scientific">Halteria grandinella</name>
    <dbReference type="NCBI Taxonomy" id="5974"/>
    <lineage>
        <taxon>Eukaryota</taxon>
        <taxon>Sar</taxon>
        <taxon>Alveolata</taxon>
        <taxon>Ciliophora</taxon>
        <taxon>Intramacronucleata</taxon>
        <taxon>Spirotrichea</taxon>
        <taxon>Stichotrichia</taxon>
        <taxon>Sporadotrichida</taxon>
        <taxon>Halteriidae</taxon>
        <taxon>Halteria</taxon>
    </lineage>
</organism>